<dbReference type="AlphaFoldDB" id="A0A420WYK9"/>
<dbReference type="PROSITE" id="PS51274">
    <property type="entry name" value="GATASE_COBBQ"/>
    <property type="match status" value="1"/>
</dbReference>
<keyword evidence="7" id="KW-0067">ATP-binding</keyword>
<accession>A0A420WYK9</accession>
<evidence type="ECO:0000256" key="6">
    <source>
        <dbReference type="ARBA" id="ARBA00022741"/>
    </source>
</evidence>
<evidence type="ECO:0000256" key="4">
    <source>
        <dbReference type="ARBA" id="ARBA00022573"/>
    </source>
</evidence>
<keyword evidence="9" id="KW-0315">Glutamine amidotransferase</keyword>
<sequence length="458" mass="49066">MTALHTETRHCPALLVGAMASGQGKTTVTAALARYHRRQGRQVAVFKTGPDYLDPQILAMAAESPVEPLDLWMAGEAWCRQQLYQAAGWADLILIEGAMGLFDGTPSSGDLAARFGIPVTCVLNARGMAQTASAIALGLARYRDDIRFHGLIANAVGSERHRQLIADSLPADIPLLATLPRRNELALPSRHLGLIQTGETPERDAELCRQLDAAADTLTDSPLIELPPAVGFTPGETEIPEPALAGRRIAIARDAAFTFHYAANLRLLEAMGAELQFFSPLADAALPDGSDAIWLPGGYPELHAAELAANRTMIDSLHAAWQRGLPMLAECGGMLYLQQYLTDLDGATHTMAGLLPGRGEMRTKRGCQGMQSAPLPEGTLRGHAHHHARSHDTLAPLAHGIRSSHTAPGEAIYRHGSLTASFLHLFFPSNPNALAQLLTSIQSPTEHARTGELHGTTP</sequence>
<comment type="pathway">
    <text evidence="2">Cofactor biosynthesis; adenosylcobalamin biosynthesis.</text>
</comment>
<organism evidence="12 13">
    <name type="scientific">Kushneria sinocarnis</name>
    <dbReference type="NCBI Taxonomy" id="595502"/>
    <lineage>
        <taxon>Bacteria</taxon>
        <taxon>Pseudomonadati</taxon>
        <taxon>Pseudomonadota</taxon>
        <taxon>Gammaproteobacteria</taxon>
        <taxon>Oceanospirillales</taxon>
        <taxon>Halomonadaceae</taxon>
        <taxon>Kushneria</taxon>
    </lineage>
</organism>
<dbReference type="InterPro" id="IPR011698">
    <property type="entry name" value="GATase_3"/>
</dbReference>
<dbReference type="RefSeq" id="WP_121172189.1">
    <property type="nucleotide sequence ID" value="NZ_RBIN01000003.1"/>
</dbReference>
<feature type="domain" description="CobB/CobQ-like glutamine amidotransferase" evidence="11">
    <location>
        <begin position="248"/>
        <end position="429"/>
    </location>
</feature>
<evidence type="ECO:0000256" key="8">
    <source>
        <dbReference type="ARBA" id="ARBA00022842"/>
    </source>
</evidence>
<dbReference type="SUPFAM" id="SSF52317">
    <property type="entry name" value="Class I glutamine amidotransferase-like"/>
    <property type="match status" value="1"/>
</dbReference>
<dbReference type="NCBIfam" id="NF002204">
    <property type="entry name" value="PRK01077.1"/>
    <property type="match status" value="1"/>
</dbReference>
<keyword evidence="5" id="KW-0436">Ligase</keyword>
<comment type="similarity">
    <text evidence="3">Belongs to the CobB/CobQ family. CobQ subfamily.</text>
</comment>
<dbReference type="PANTHER" id="PTHR43873:SF1">
    <property type="entry name" value="COBYRINATE A,C-DIAMIDE SYNTHASE"/>
    <property type="match status" value="1"/>
</dbReference>
<evidence type="ECO:0000256" key="5">
    <source>
        <dbReference type="ARBA" id="ARBA00022598"/>
    </source>
</evidence>
<dbReference type="GO" id="GO:0042242">
    <property type="term" value="F:cobyrinic acid a,c-diamide synthase activity"/>
    <property type="evidence" value="ECO:0007669"/>
    <property type="project" value="InterPro"/>
</dbReference>
<evidence type="ECO:0000256" key="3">
    <source>
        <dbReference type="ARBA" id="ARBA00006205"/>
    </source>
</evidence>
<gene>
    <name evidence="12" type="ORF">C7446_1205</name>
</gene>
<dbReference type="InterPro" id="IPR029062">
    <property type="entry name" value="Class_I_gatase-like"/>
</dbReference>
<evidence type="ECO:0000259" key="10">
    <source>
        <dbReference type="Pfam" id="PF01656"/>
    </source>
</evidence>
<evidence type="ECO:0000256" key="7">
    <source>
        <dbReference type="ARBA" id="ARBA00022840"/>
    </source>
</evidence>
<dbReference type="InterPro" id="IPR002586">
    <property type="entry name" value="CobQ/CobB/MinD/ParA_Nub-bd_dom"/>
</dbReference>
<proteinExistence type="inferred from homology"/>
<dbReference type="GO" id="GO:0005524">
    <property type="term" value="F:ATP binding"/>
    <property type="evidence" value="ECO:0007669"/>
    <property type="project" value="UniProtKB-KW"/>
</dbReference>
<dbReference type="Gene3D" id="3.40.50.880">
    <property type="match status" value="1"/>
</dbReference>
<dbReference type="Pfam" id="PF07685">
    <property type="entry name" value="GATase_3"/>
    <property type="match status" value="1"/>
</dbReference>
<name>A0A420WYK9_9GAMM</name>
<keyword evidence="6" id="KW-0547">Nucleotide-binding</keyword>
<keyword evidence="8" id="KW-0460">Magnesium</keyword>
<dbReference type="SUPFAM" id="SSF52540">
    <property type="entry name" value="P-loop containing nucleoside triphosphate hydrolases"/>
    <property type="match status" value="1"/>
</dbReference>
<evidence type="ECO:0000256" key="1">
    <source>
        <dbReference type="ARBA" id="ARBA00001946"/>
    </source>
</evidence>
<evidence type="ECO:0000259" key="11">
    <source>
        <dbReference type="Pfam" id="PF07685"/>
    </source>
</evidence>
<dbReference type="InterPro" id="IPR004484">
    <property type="entry name" value="CbiA/CobB_synth"/>
</dbReference>
<dbReference type="OrthoDB" id="9764035at2"/>
<dbReference type="Pfam" id="PF01656">
    <property type="entry name" value="CbiA"/>
    <property type="match status" value="1"/>
</dbReference>
<dbReference type="Proteomes" id="UP000281975">
    <property type="component" value="Unassembled WGS sequence"/>
</dbReference>
<evidence type="ECO:0000313" key="12">
    <source>
        <dbReference type="EMBL" id="RKR06266.1"/>
    </source>
</evidence>
<feature type="domain" description="CobQ/CobB/MinD/ParA nucleotide binding" evidence="10">
    <location>
        <begin position="18"/>
        <end position="192"/>
    </location>
</feature>
<protein>
    <submittedName>
        <fullName evidence="12">Cobyrinic acid a,c-diamide synthase</fullName>
    </submittedName>
</protein>
<dbReference type="GO" id="GO:0009236">
    <property type="term" value="P:cobalamin biosynthetic process"/>
    <property type="evidence" value="ECO:0007669"/>
    <property type="project" value="UniProtKB-KW"/>
</dbReference>
<keyword evidence="4" id="KW-0169">Cobalamin biosynthesis</keyword>
<evidence type="ECO:0000313" key="13">
    <source>
        <dbReference type="Proteomes" id="UP000281975"/>
    </source>
</evidence>
<dbReference type="Gene3D" id="3.40.50.300">
    <property type="entry name" value="P-loop containing nucleotide triphosphate hydrolases"/>
    <property type="match status" value="1"/>
</dbReference>
<dbReference type="EMBL" id="RBIN01000003">
    <property type="protein sequence ID" value="RKR06266.1"/>
    <property type="molecule type" value="Genomic_DNA"/>
</dbReference>
<comment type="caution">
    <text evidence="12">The sequence shown here is derived from an EMBL/GenBank/DDBJ whole genome shotgun (WGS) entry which is preliminary data.</text>
</comment>
<dbReference type="PANTHER" id="PTHR43873">
    <property type="entry name" value="COBYRINATE A,C-DIAMIDE SYNTHASE"/>
    <property type="match status" value="1"/>
</dbReference>
<dbReference type="CDD" id="cd03130">
    <property type="entry name" value="GATase1_CobB"/>
    <property type="match status" value="1"/>
</dbReference>
<evidence type="ECO:0000256" key="2">
    <source>
        <dbReference type="ARBA" id="ARBA00004953"/>
    </source>
</evidence>
<evidence type="ECO:0000256" key="9">
    <source>
        <dbReference type="ARBA" id="ARBA00022962"/>
    </source>
</evidence>
<keyword evidence="13" id="KW-1185">Reference proteome</keyword>
<reference evidence="12 13" key="1">
    <citation type="submission" date="2018-10" db="EMBL/GenBank/DDBJ databases">
        <title>Genomic Encyclopedia of Type Strains, Phase IV (KMG-IV): sequencing the most valuable type-strain genomes for metagenomic binning, comparative biology and taxonomic classification.</title>
        <authorList>
            <person name="Goeker M."/>
        </authorList>
    </citation>
    <scope>NUCLEOTIDE SEQUENCE [LARGE SCALE GENOMIC DNA]</scope>
    <source>
        <strain evidence="12 13">DSM 23229</strain>
    </source>
</reference>
<dbReference type="InterPro" id="IPR027417">
    <property type="entry name" value="P-loop_NTPase"/>
</dbReference>
<comment type="cofactor">
    <cofactor evidence="1">
        <name>Mg(2+)</name>
        <dbReference type="ChEBI" id="CHEBI:18420"/>
    </cofactor>
</comment>